<name>A0A212K6V5_9BACT</name>
<sequence length="133" mass="14963">MRKIDKIILHCSATKEGQHFTAEDIDRWHRARGFAKIGYHHVVYLDGSVHKGRDESLIGAHCLGHNATSIGVCYIGGLDEKNNPKDTRTQAQKEALTGLLDNLKVRYPNAKVYGHNEFAAKACPCFDVKKEFR</sequence>
<dbReference type="GO" id="GO:0008270">
    <property type="term" value="F:zinc ion binding"/>
    <property type="evidence" value="ECO:0007669"/>
    <property type="project" value="InterPro"/>
</dbReference>
<dbReference type="InterPro" id="IPR006619">
    <property type="entry name" value="PGRP_domain_met/bac"/>
</dbReference>
<dbReference type="Pfam" id="PF01510">
    <property type="entry name" value="Amidase_2"/>
    <property type="match status" value="1"/>
</dbReference>
<organism evidence="3">
    <name type="scientific">uncultured Dysgonomonas sp</name>
    <dbReference type="NCBI Taxonomy" id="206096"/>
    <lineage>
        <taxon>Bacteria</taxon>
        <taxon>Pseudomonadati</taxon>
        <taxon>Bacteroidota</taxon>
        <taxon>Bacteroidia</taxon>
        <taxon>Bacteroidales</taxon>
        <taxon>Dysgonomonadaceae</taxon>
        <taxon>Dysgonomonas</taxon>
        <taxon>environmental samples</taxon>
    </lineage>
</organism>
<dbReference type="AlphaFoldDB" id="A0A212K6V5"/>
<reference evidence="3" key="1">
    <citation type="submission" date="2016-04" db="EMBL/GenBank/DDBJ databases">
        <authorList>
            <person name="Evans L.H."/>
            <person name="Alamgir A."/>
            <person name="Owens N."/>
            <person name="Weber N.D."/>
            <person name="Virtaneva K."/>
            <person name="Barbian K."/>
            <person name="Babar A."/>
            <person name="Rosenke K."/>
        </authorList>
    </citation>
    <scope>NUCLEOTIDE SEQUENCE</scope>
    <source>
        <strain evidence="3">86-1</strain>
    </source>
</reference>
<dbReference type="InterPro" id="IPR015510">
    <property type="entry name" value="PGRP"/>
</dbReference>
<dbReference type="GO" id="GO:0009253">
    <property type="term" value="P:peptidoglycan catabolic process"/>
    <property type="evidence" value="ECO:0007669"/>
    <property type="project" value="InterPro"/>
</dbReference>
<dbReference type="CDD" id="cd06583">
    <property type="entry name" value="PGRP"/>
    <property type="match status" value="1"/>
</dbReference>
<dbReference type="InterPro" id="IPR036505">
    <property type="entry name" value="Amidase/PGRP_sf"/>
</dbReference>
<dbReference type="InterPro" id="IPR002502">
    <property type="entry name" value="Amidase_domain"/>
</dbReference>
<dbReference type="Gene3D" id="3.40.80.10">
    <property type="entry name" value="Peptidoglycan recognition protein-like"/>
    <property type="match status" value="1"/>
</dbReference>
<dbReference type="PANTHER" id="PTHR11022:SF41">
    <property type="entry name" value="PEPTIDOGLYCAN-RECOGNITION PROTEIN LC-RELATED"/>
    <property type="match status" value="1"/>
</dbReference>
<comment type="similarity">
    <text evidence="1">Belongs to the N-acetylmuramoyl-L-alanine amidase 2 family.</text>
</comment>
<proteinExistence type="inferred from homology"/>
<evidence type="ECO:0000256" key="1">
    <source>
        <dbReference type="ARBA" id="ARBA00007553"/>
    </source>
</evidence>
<gene>
    <name evidence="3" type="ORF">KL86DYS1_31615</name>
</gene>
<dbReference type="SUPFAM" id="SSF55846">
    <property type="entry name" value="N-acetylmuramoyl-L-alanine amidase-like"/>
    <property type="match status" value="1"/>
</dbReference>
<dbReference type="RefSeq" id="WP_296944613.1">
    <property type="nucleotide sequence ID" value="NZ_LT599032.1"/>
</dbReference>
<dbReference type="EMBL" id="FLUM01000003">
    <property type="protein sequence ID" value="SBW07245.1"/>
    <property type="molecule type" value="Genomic_DNA"/>
</dbReference>
<evidence type="ECO:0000313" key="3">
    <source>
        <dbReference type="EMBL" id="SBW07245.1"/>
    </source>
</evidence>
<protein>
    <submittedName>
        <fullName evidence="3">N-acetylmuramoyl-L-alanine amidase</fullName>
    </submittedName>
</protein>
<dbReference type="GO" id="GO:0008745">
    <property type="term" value="F:N-acetylmuramoyl-L-alanine amidase activity"/>
    <property type="evidence" value="ECO:0007669"/>
    <property type="project" value="InterPro"/>
</dbReference>
<evidence type="ECO:0000259" key="2">
    <source>
        <dbReference type="SMART" id="SM00701"/>
    </source>
</evidence>
<feature type="domain" description="Peptidoglycan recognition protein family" evidence="2">
    <location>
        <begin position="2"/>
        <end position="119"/>
    </location>
</feature>
<accession>A0A212K6V5</accession>
<dbReference type="PANTHER" id="PTHR11022">
    <property type="entry name" value="PEPTIDOGLYCAN RECOGNITION PROTEIN"/>
    <property type="match status" value="1"/>
</dbReference>
<dbReference type="SMART" id="SM00701">
    <property type="entry name" value="PGRP"/>
    <property type="match status" value="1"/>
</dbReference>